<comment type="caution">
    <text evidence="2">The sequence shown here is derived from an EMBL/GenBank/DDBJ whole genome shotgun (WGS) entry which is preliminary data.</text>
</comment>
<reference evidence="2" key="1">
    <citation type="journal article" date="2022" name="Int. J. Mol. Sci.">
        <title>Draft Genome of Tanacetum Coccineum: Genomic Comparison of Closely Related Tanacetum-Family Plants.</title>
        <authorList>
            <person name="Yamashiro T."/>
            <person name="Shiraishi A."/>
            <person name="Nakayama K."/>
            <person name="Satake H."/>
        </authorList>
    </citation>
    <scope>NUCLEOTIDE SEQUENCE</scope>
</reference>
<evidence type="ECO:0000256" key="1">
    <source>
        <dbReference type="SAM" id="MobiDB-lite"/>
    </source>
</evidence>
<gene>
    <name evidence="2" type="ORF">Tco_0940871</name>
</gene>
<feature type="region of interest" description="Disordered" evidence="1">
    <location>
        <begin position="88"/>
        <end position="136"/>
    </location>
</feature>
<feature type="compositionally biased region" description="Pro residues" evidence="1">
    <location>
        <begin position="109"/>
        <end position="120"/>
    </location>
</feature>
<accession>A0ABQ5DP79</accession>
<evidence type="ECO:0000313" key="2">
    <source>
        <dbReference type="EMBL" id="GJT41006.1"/>
    </source>
</evidence>
<organism evidence="2 3">
    <name type="scientific">Tanacetum coccineum</name>
    <dbReference type="NCBI Taxonomy" id="301880"/>
    <lineage>
        <taxon>Eukaryota</taxon>
        <taxon>Viridiplantae</taxon>
        <taxon>Streptophyta</taxon>
        <taxon>Embryophyta</taxon>
        <taxon>Tracheophyta</taxon>
        <taxon>Spermatophyta</taxon>
        <taxon>Magnoliopsida</taxon>
        <taxon>eudicotyledons</taxon>
        <taxon>Gunneridae</taxon>
        <taxon>Pentapetalae</taxon>
        <taxon>asterids</taxon>
        <taxon>campanulids</taxon>
        <taxon>Asterales</taxon>
        <taxon>Asteraceae</taxon>
        <taxon>Asteroideae</taxon>
        <taxon>Anthemideae</taxon>
        <taxon>Anthemidinae</taxon>
        <taxon>Tanacetum</taxon>
    </lineage>
</organism>
<feature type="compositionally biased region" description="Basic residues" evidence="1">
    <location>
        <begin position="127"/>
        <end position="136"/>
    </location>
</feature>
<reference evidence="2" key="2">
    <citation type="submission" date="2022-01" db="EMBL/GenBank/DDBJ databases">
        <authorList>
            <person name="Yamashiro T."/>
            <person name="Shiraishi A."/>
            <person name="Satake H."/>
            <person name="Nakayama K."/>
        </authorList>
    </citation>
    <scope>NUCLEOTIDE SEQUENCE</scope>
</reference>
<evidence type="ECO:0008006" key="4">
    <source>
        <dbReference type="Google" id="ProtNLM"/>
    </source>
</evidence>
<protein>
    <recommendedName>
        <fullName evidence="4">DDE Tnp4 domain-containing protein</fullName>
    </recommendedName>
</protein>
<dbReference type="Proteomes" id="UP001151760">
    <property type="component" value="Unassembled WGS sequence"/>
</dbReference>
<name>A0ABQ5DP79_9ASTR</name>
<evidence type="ECO:0000313" key="3">
    <source>
        <dbReference type="Proteomes" id="UP001151760"/>
    </source>
</evidence>
<proteinExistence type="predicted"/>
<sequence>MAALIKRKKQALAEKLAKERMERPMTPVQQRTYMRQFVKNQSSALYSTGWTKAKVESFTDAQLKEEFEKIQKALANTQVQAFSRTLKRTGPELEEPSSKQQKSTEAPIPSVPDVPQPPVGSSPKSSGTRRKSLGRNRLTKPKSILKELDLDADDKTFIKVVSDEDSTDEAPILWSALAGWEVISTPLGEINALYRSDQSTKHFTTLREILHMVDRQDLLKLYGMVVTYYENHLVAGAGLMLWGDLQVLIDSQEGGKGSFIWNHQSLWQIRSWRLYTLSNVHVLETVSGEVLYMFADVSYPLSVKLMERMLKHKLEIDKDVVGNDMTTAEQLIRFIKNQIATAQVSPV</sequence>
<keyword evidence="3" id="KW-1185">Reference proteome</keyword>
<dbReference type="EMBL" id="BQNB010015523">
    <property type="protein sequence ID" value="GJT41006.1"/>
    <property type="molecule type" value="Genomic_DNA"/>
</dbReference>